<dbReference type="EMBL" id="JBHSFK010000006">
    <property type="protein sequence ID" value="MFC4500153.1"/>
    <property type="molecule type" value="Genomic_DNA"/>
</dbReference>
<evidence type="ECO:0000313" key="1">
    <source>
        <dbReference type="EMBL" id="MFC4500153.1"/>
    </source>
</evidence>
<proteinExistence type="predicted"/>
<dbReference type="InterPro" id="IPR045728">
    <property type="entry name" value="DUF6082"/>
</dbReference>
<reference evidence="2" key="1">
    <citation type="journal article" date="2019" name="Int. J. Syst. Evol. Microbiol.">
        <title>The Global Catalogue of Microorganisms (GCM) 10K type strain sequencing project: providing services to taxonomists for standard genome sequencing and annotation.</title>
        <authorList>
            <consortium name="The Broad Institute Genomics Platform"/>
            <consortium name="The Broad Institute Genome Sequencing Center for Infectious Disease"/>
            <person name="Wu L."/>
            <person name="Ma J."/>
        </authorList>
    </citation>
    <scope>NUCLEOTIDE SEQUENCE [LARGE SCALE GENOMIC DNA]</scope>
    <source>
        <strain evidence="2">CGMCC 4.7177</strain>
    </source>
</reference>
<dbReference type="RefSeq" id="WP_381174001.1">
    <property type="nucleotide sequence ID" value="NZ_JBHSFK010000006.1"/>
</dbReference>
<keyword evidence="2" id="KW-1185">Reference proteome</keyword>
<comment type="caution">
    <text evidence="1">The sequence shown here is derived from an EMBL/GenBank/DDBJ whole genome shotgun (WGS) entry which is preliminary data.</text>
</comment>
<evidence type="ECO:0000313" key="2">
    <source>
        <dbReference type="Proteomes" id="UP001595839"/>
    </source>
</evidence>
<organism evidence="1 2">
    <name type="scientific">Streptomyces vulcanius</name>
    <dbReference type="NCBI Taxonomy" id="1441876"/>
    <lineage>
        <taxon>Bacteria</taxon>
        <taxon>Bacillati</taxon>
        <taxon>Actinomycetota</taxon>
        <taxon>Actinomycetes</taxon>
        <taxon>Kitasatosporales</taxon>
        <taxon>Streptomycetaceae</taxon>
        <taxon>Streptomyces</taxon>
    </lineage>
</organism>
<name>A0ABV9AJV4_9ACTN</name>
<gene>
    <name evidence="1" type="ORF">ACFPIH_11500</name>
</gene>
<protein>
    <submittedName>
        <fullName evidence="1">DUF6082 family protein</fullName>
    </submittedName>
</protein>
<dbReference type="Pfam" id="PF19560">
    <property type="entry name" value="DUF6082"/>
    <property type="match status" value="1"/>
</dbReference>
<sequence length="185" mass="20962">MATRKSRVRALGPVAAAGLGMVAGAFAALTVQRSTLDALRLRLEHLERSVSTPPHANLAHQQRLHWELLSKAIDSPELAEVLDIFEVPASPQKRRQYLFANALYTNLLFYYRIGNLTREEFHGRMRGLLQNPVVREYWYATQGQRATLPDGSEEADLGRMVDELLRQLEEADIDEWWVVGEPPGE</sequence>
<dbReference type="Proteomes" id="UP001595839">
    <property type="component" value="Unassembled WGS sequence"/>
</dbReference>
<accession>A0ABV9AJV4</accession>